<name>A0ABM1E8G5_PRICU</name>
<feature type="compositionally biased region" description="Polar residues" evidence="1">
    <location>
        <begin position="55"/>
        <end position="69"/>
    </location>
</feature>
<evidence type="ECO:0000313" key="2">
    <source>
        <dbReference type="Proteomes" id="UP000695022"/>
    </source>
</evidence>
<protein>
    <submittedName>
        <fullName evidence="3">Uncharacterized protein LOC106809796</fullName>
    </submittedName>
</protein>
<dbReference type="RefSeq" id="XP_014668486.1">
    <property type="nucleotide sequence ID" value="XM_014813000.1"/>
</dbReference>
<dbReference type="Proteomes" id="UP000695022">
    <property type="component" value="Unplaced"/>
</dbReference>
<proteinExistence type="predicted"/>
<organism evidence="2 3">
    <name type="scientific">Priapulus caudatus</name>
    <name type="common">Priapulid worm</name>
    <dbReference type="NCBI Taxonomy" id="37621"/>
    <lineage>
        <taxon>Eukaryota</taxon>
        <taxon>Metazoa</taxon>
        <taxon>Ecdysozoa</taxon>
        <taxon>Scalidophora</taxon>
        <taxon>Priapulida</taxon>
        <taxon>Priapulimorpha</taxon>
        <taxon>Priapulimorphida</taxon>
        <taxon>Priapulidae</taxon>
        <taxon>Priapulus</taxon>
    </lineage>
</organism>
<reference evidence="3" key="1">
    <citation type="submission" date="2025-08" db="UniProtKB">
        <authorList>
            <consortium name="RefSeq"/>
        </authorList>
    </citation>
    <scope>IDENTIFICATION</scope>
</reference>
<evidence type="ECO:0000313" key="3">
    <source>
        <dbReference type="RefSeq" id="XP_014668486.1"/>
    </source>
</evidence>
<feature type="region of interest" description="Disordered" evidence="1">
    <location>
        <begin position="96"/>
        <end position="148"/>
    </location>
</feature>
<accession>A0ABM1E8G5</accession>
<feature type="compositionally biased region" description="Gly residues" evidence="1">
    <location>
        <begin position="119"/>
        <end position="128"/>
    </location>
</feature>
<sequence length="476" mass="50032">MNRTSAWHGREDTCGTRPVFKSLSSHAMNEPSGNERLAGRRMLVVMATALRHASSDTSLDCEASSSSPRQPDAEHRLAGRRDKLCLSAECLSVSPQHRGDVSPVSGTGSDCLTDPGLVSAGGAGGGGDFLDPSQLPRDRSRGRQACAHSGDSAVDVSADCEREGATGSTFGTSPSLEEDPWNAAACRVSLEGAASRVSAAMSGHESQCGGITSETAEFGATATVAVPMNPASAMCFPATDSLATDVFATDDARTELSEGKPARRILGARPAPRADFAAATVLPSGSLSRHSISLPVSSPATPVSPHPLAGIFAVHRVATFPSVVISDHSTADDGAASANSTGSSGSFSFNLHSPEGSFYRENPAMERKLSTGSTCSDTSSISCFSGASSLEEAEERSSSRRKKKVSGWRKIRNMVQWSPFIQYYKKQKYPWVQLAGHQGKVAARSCDPSCYPRRYMCKPPGAAKAQVPADKMRRPG</sequence>
<keyword evidence="2" id="KW-1185">Reference proteome</keyword>
<gene>
    <name evidence="3" type="primary">LOC106809796</name>
</gene>
<feature type="region of interest" description="Disordered" evidence="1">
    <location>
        <begin position="55"/>
        <end position="76"/>
    </location>
</feature>
<dbReference type="GeneID" id="106809796"/>
<evidence type="ECO:0000256" key="1">
    <source>
        <dbReference type="SAM" id="MobiDB-lite"/>
    </source>
</evidence>